<feature type="region of interest" description="Disordered" evidence="1">
    <location>
        <begin position="87"/>
        <end position="116"/>
    </location>
</feature>
<gene>
    <name evidence="2" type="ORF">PCOR1329_LOCUS63551</name>
</gene>
<dbReference type="EMBL" id="CAUYUJ010018066">
    <property type="protein sequence ID" value="CAK0880396.1"/>
    <property type="molecule type" value="Genomic_DNA"/>
</dbReference>
<feature type="non-terminal residue" evidence="2">
    <location>
        <position position="1"/>
    </location>
</feature>
<evidence type="ECO:0000313" key="3">
    <source>
        <dbReference type="Proteomes" id="UP001189429"/>
    </source>
</evidence>
<evidence type="ECO:0000313" key="2">
    <source>
        <dbReference type="EMBL" id="CAK0880396.1"/>
    </source>
</evidence>
<keyword evidence="3" id="KW-1185">Reference proteome</keyword>
<sequence length="908" mass="100529">AGDFLATAVPDAERTLVQNAVRFLAEKGFTAGWQVASAPKDFSLEILKPDTAPGELTLAICAQQAERNHEQRGRDTALEQTFQQIVRSQQANARAQRRMRRDRRDVSSSSGEAAEPVDGEFDAVSCLSRYGIPGVEHGHQRDHESLRATIRAVRRAARGRPEQRRWFLCREPLEKWAPQWMTIKPTGKTMTHAQWVACFWSRGLAQLTAQSASEQETVSMQALLRLFLNMNQADFWSDAAERSRRRDQTCVPEKDLCLVDENRKAKARNHIQAHHQQDQSPRQPYQAQRPAQTPQLALTDRPRPPPPPSGRLALARWRAGAERLQAWRASLSACQVGVLGRLGPFLMGEMLAEACHPDEGYILDLLNGFPLTEVLGVWGLGTDLPGGRCSRARPGWPGPRPLPELRSQCAELNSQALRAAEARRPRTEGDLALAAEIWHKLQADIAAGRAGPACEISDVDLSTVLVVESFGIWESRGDGNKKARDIHHFRKNLVNDCAWMPQTFHYDTHDHMFEALTCIAEAAGESEIAPHVLVPLFSHVFGDIGAAAGWFRTAQALKSIAVALFALPVLFYVDDVFWAATGAMLPNGRPVAQWIADVFNEVVCSMLGWELDPRMTIVARSLPLLGPLATVEGGVASWRLGEEKRGQWCEEIREVLGPGHLSPGRASKLCGKLAFLNSRVFNRLGRALLRPLIWRQCQFRGPTALTRRIRHSPQWFMDVLALGLRRSAPHLPPPAPPPILVHSDAEGIGRVGAGAVLSGVDIRFLRGRVPRGIRKQLLGRTTNIIAYELLAAVASICSLCPADLRGRRVVHFVDNQTAVACIIRGFSTKRDLAAITGRLWFDAAAMNMQCEVRYVASKANLADPPSRDDISILQEPGAVELPEWSPPHFGTGLDSWARSTHEAHRLLL</sequence>
<feature type="compositionally biased region" description="Low complexity" evidence="1">
    <location>
        <begin position="279"/>
        <end position="295"/>
    </location>
</feature>
<organism evidence="2 3">
    <name type="scientific">Prorocentrum cordatum</name>
    <dbReference type="NCBI Taxonomy" id="2364126"/>
    <lineage>
        <taxon>Eukaryota</taxon>
        <taxon>Sar</taxon>
        <taxon>Alveolata</taxon>
        <taxon>Dinophyceae</taxon>
        <taxon>Prorocentrales</taxon>
        <taxon>Prorocentraceae</taxon>
        <taxon>Prorocentrum</taxon>
    </lineage>
</organism>
<proteinExistence type="predicted"/>
<dbReference type="Proteomes" id="UP001189429">
    <property type="component" value="Unassembled WGS sequence"/>
</dbReference>
<name>A0ABN9W5U5_9DINO</name>
<feature type="region of interest" description="Disordered" evidence="1">
    <location>
        <begin position="267"/>
        <end position="312"/>
    </location>
</feature>
<evidence type="ECO:0008006" key="4">
    <source>
        <dbReference type="Google" id="ProtNLM"/>
    </source>
</evidence>
<evidence type="ECO:0000256" key="1">
    <source>
        <dbReference type="SAM" id="MobiDB-lite"/>
    </source>
</evidence>
<comment type="caution">
    <text evidence="2">The sequence shown here is derived from an EMBL/GenBank/DDBJ whole genome shotgun (WGS) entry which is preliminary data.</text>
</comment>
<accession>A0ABN9W5U5</accession>
<reference evidence="2" key="1">
    <citation type="submission" date="2023-10" db="EMBL/GenBank/DDBJ databases">
        <authorList>
            <person name="Chen Y."/>
            <person name="Shah S."/>
            <person name="Dougan E. K."/>
            <person name="Thang M."/>
            <person name="Chan C."/>
        </authorList>
    </citation>
    <scope>NUCLEOTIDE SEQUENCE [LARGE SCALE GENOMIC DNA]</scope>
</reference>
<protein>
    <recommendedName>
        <fullName evidence="4">RNase H type-1 domain-containing protein</fullName>
    </recommendedName>
</protein>